<dbReference type="EMBL" id="JACDXJ010000001">
    <property type="protein sequence ID" value="MBA1158506.1"/>
    <property type="molecule type" value="Genomic_DNA"/>
</dbReference>
<sequence>MKPNSSLSTRSLRCILAGLGLLLAALVISDLSSAQAQSAATSRPSSTSIRTPDFDETLSWYQDKLGFRLIGSENFVQGRRAVLERSGFLLEVTEVDHLLQQDQDPDATGGVAVTRLPVISLIVPDVDKEVSRLRKAGVDILQAPEDELDGRFRTAQIRDNGRHRIELREPIDENGFNAMGR</sequence>
<dbReference type="CDD" id="cd06587">
    <property type="entry name" value="VOC"/>
    <property type="match status" value="1"/>
</dbReference>
<evidence type="ECO:0000313" key="4">
    <source>
        <dbReference type="Proteomes" id="UP000572984"/>
    </source>
</evidence>
<keyword evidence="1" id="KW-0732">Signal</keyword>
<dbReference type="InterPro" id="IPR004360">
    <property type="entry name" value="Glyas_Fos-R_dOase_dom"/>
</dbReference>
<evidence type="ECO:0000256" key="1">
    <source>
        <dbReference type="SAM" id="SignalP"/>
    </source>
</evidence>
<evidence type="ECO:0000259" key="2">
    <source>
        <dbReference type="PROSITE" id="PS51819"/>
    </source>
</evidence>
<comment type="caution">
    <text evidence="3">The sequence shown here is derived from an EMBL/GenBank/DDBJ whole genome shotgun (WGS) entry which is preliminary data.</text>
</comment>
<keyword evidence="4" id="KW-1185">Reference proteome</keyword>
<dbReference type="PROSITE" id="PS51819">
    <property type="entry name" value="VOC"/>
    <property type="match status" value="1"/>
</dbReference>
<proteinExistence type="predicted"/>
<dbReference type="Pfam" id="PF00903">
    <property type="entry name" value="Glyoxalase"/>
    <property type="match status" value="1"/>
</dbReference>
<dbReference type="SUPFAM" id="SSF54593">
    <property type="entry name" value="Glyoxalase/Bleomycin resistance protein/Dihydroxybiphenyl dioxygenase"/>
    <property type="match status" value="1"/>
</dbReference>
<dbReference type="Gene3D" id="3.10.180.10">
    <property type="entry name" value="2,3-Dihydroxybiphenyl 1,2-Dioxygenase, domain 1"/>
    <property type="match status" value="1"/>
</dbReference>
<dbReference type="AlphaFoldDB" id="A0A838BVH7"/>
<accession>A0A838BVH7</accession>
<feature type="signal peptide" evidence="1">
    <location>
        <begin position="1"/>
        <end position="36"/>
    </location>
</feature>
<dbReference type="InterPro" id="IPR029068">
    <property type="entry name" value="Glyas_Bleomycin-R_OHBP_Dase"/>
</dbReference>
<feature type="chain" id="PRO_5032778012" evidence="1">
    <location>
        <begin position="37"/>
        <end position="181"/>
    </location>
</feature>
<dbReference type="Proteomes" id="UP000572984">
    <property type="component" value="Unassembled WGS sequence"/>
</dbReference>
<dbReference type="RefSeq" id="WP_181053890.1">
    <property type="nucleotide sequence ID" value="NZ_JACDXJ010000001.1"/>
</dbReference>
<gene>
    <name evidence="3" type="ORF">H0S73_20585</name>
</gene>
<feature type="domain" description="VOC" evidence="2">
    <location>
        <begin position="43"/>
        <end position="170"/>
    </location>
</feature>
<reference evidence="3 4" key="1">
    <citation type="submission" date="2020-07" db="EMBL/GenBank/DDBJ databases">
        <title>Draft genome and description of Microvirga mediterraneensis Marseille-Q2068 sp. nov.</title>
        <authorList>
            <person name="Boxberger M."/>
        </authorList>
    </citation>
    <scope>NUCLEOTIDE SEQUENCE [LARGE SCALE GENOMIC DNA]</scope>
    <source>
        <strain evidence="3 4">Marseille-Q2068</strain>
    </source>
</reference>
<dbReference type="InterPro" id="IPR037523">
    <property type="entry name" value="VOC_core"/>
</dbReference>
<protein>
    <submittedName>
        <fullName evidence="3">VOC family protein</fullName>
    </submittedName>
</protein>
<evidence type="ECO:0000313" key="3">
    <source>
        <dbReference type="EMBL" id="MBA1158506.1"/>
    </source>
</evidence>
<name>A0A838BVH7_9HYPH</name>
<organism evidence="3 4">
    <name type="scientific">Microvirga mediterraneensis</name>
    <dbReference type="NCBI Taxonomy" id="2754695"/>
    <lineage>
        <taxon>Bacteria</taxon>
        <taxon>Pseudomonadati</taxon>
        <taxon>Pseudomonadota</taxon>
        <taxon>Alphaproteobacteria</taxon>
        <taxon>Hyphomicrobiales</taxon>
        <taxon>Methylobacteriaceae</taxon>
        <taxon>Microvirga</taxon>
    </lineage>
</organism>